<keyword evidence="1" id="KW-1133">Transmembrane helix</keyword>
<protein>
    <submittedName>
        <fullName evidence="3">Stage V sporulation protein AA</fullName>
    </submittedName>
</protein>
<dbReference type="Pfam" id="PF12164">
    <property type="entry name" value="SporV_AA"/>
    <property type="match status" value="1"/>
</dbReference>
<gene>
    <name evidence="3" type="ORF">BGLFYP119_02543</name>
</gene>
<dbReference type="InterPro" id="IPR021997">
    <property type="entry name" value="SporV_AA"/>
</dbReference>
<keyword evidence="1" id="KW-0472">Membrane</keyword>
<dbReference type="Gene3D" id="2.60.480.10">
    <property type="entry name" value="eubacterium ventriosum atcc domain"/>
    <property type="match status" value="1"/>
</dbReference>
<feature type="domain" description="Stage V sporulation protein AA" evidence="2">
    <location>
        <begin position="3"/>
        <end position="89"/>
    </location>
</feature>
<sequence>MSDTLYLQTDQNIEVHHPHVYLQDIAGLTCTNPKVLNRLRVLLVCNLPPDKPGRYVMSVTDLIGQIQKKEPTLTITHLGEPDFILTYEKAAPKSLLLRFNKILLVSLASFFGAGFSIMTFNADADVGNLFRQIYQQVTGQPSDGFTILEIAYSVGLFLGVLFFFNHFSGLKLTSDPSPMQVQMRTYEDQVNHTIIEDRNRKQPCPKDQPPS</sequence>
<evidence type="ECO:0000313" key="3">
    <source>
        <dbReference type="EMBL" id="VYT26782.1"/>
    </source>
</evidence>
<reference evidence="3" key="1">
    <citation type="submission" date="2019-11" db="EMBL/GenBank/DDBJ databases">
        <authorList>
            <person name="Feng L."/>
        </authorList>
    </citation>
    <scope>NUCLEOTIDE SEQUENCE</scope>
    <source>
        <strain evidence="3">BgluceraseaLFYP119</strain>
    </source>
</reference>
<name>A0A6N2VCX6_9FIRM</name>
<proteinExistence type="predicted"/>
<accession>A0A6N2VCX6</accession>
<dbReference type="EMBL" id="CACRST010000025">
    <property type="protein sequence ID" value="VYT26782.1"/>
    <property type="molecule type" value="Genomic_DNA"/>
</dbReference>
<evidence type="ECO:0000256" key="1">
    <source>
        <dbReference type="SAM" id="Phobius"/>
    </source>
</evidence>
<feature type="transmembrane region" description="Helical" evidence="1">
    <location>
        <begin position="102"/>
        <end position="124"/>
    </location>
</feature>
<evidence type="ECO:0000259" key="2">
    <source>
        <dbReference type="Pfam" id="PF12164"/>
    </source>
</evidence>
<organism evidence="3">
    <name type="scientific">Blautia glucerasea</name>
    <dbReference type="NCBI Taxonomy" id="536633"/>
    <lineage>
        <taxon>Bacteria</taxon>
        <taxon>Bacillati</taxon>
        <taxon>Bacillota</taxon>
        <taxon>Clostridia</taxon>
        <taxon>Lachnospirales</taxon>
        <taxon>Lachnospiraceae</taxon>
        <taxon>Blautia</taxon>
    </lineage>
</organism>
<keyword evidence="1" id="KW-0812">Transmembrane</keyword>
<dbReference type="InterPro" id="IPR038548">
    <property type="entry name" value="SporV_AA_N_sf"/>
</dbReference>
<dbReference type="AlphaFoldDB" id="A0A6N2VCX6"/>
<dbReference type="RefSeq" id="WP_156355030.1">
    <property type="nucleotide sequence ID" value="NZ_CACRST010000025.1"/>
</dbReference>
<feature type="transmembrane region" description="Helical" evidence="1">
    <location>
        <begin position="144"/>
        <end position="164"/>
    </location>
</feature>